<protein>
    <recommendedName>
        <fullName evidence="1">Fibrobacter succinogenes major paralogous domain-containing protein</fullName>
    </recommendedName>
</protein>
<dbReference type="RefSeq" id="WP_163347904.1">
    <property type="nucleotide sequence ID" value="NZ_CP048409.1"/>
</dbReference>
<dbReference type="AlphaFoldDB" id="A0A6C0RIT8"/>
<proteinExistence type="predicted"/>
<dbReference type="Proteomes" id="UP000474630">
    <property type="component" value="Chromosome"/>
</dbReference>
<dbReference type="InterPro" id="IPR011871">
    <property type="entry name" value="Fib_succ_major"/>
</dbReference>
<evidence type="ECO:0000313" key="3">
    <source>
        <dbReference type="Proteomes" id="UP000474630"/>
    </source>
</evidence>
<accession>A0A6C0RIT8</accession>
<dbReference type="Pfam" id="PF09603">
    <property type="entry name" value="Fib_succ_major"/>
    <property type="match status" value="1"/>
</dbReference>
<evidence type="ECO:0000313" key="2">
    <source>
        <dbReference type="EMBL" id="QIA09061.1"/>
    </source>
</evidence>
<dbReference type="NCBIfam" id="TIGR02145">
    <property type="entry name" value="Fib_succ_major"/>
    <property type="match status" value="1"/>
</dbReference>
<name>A0A6C0RIT8_9BACT</name>
<gene>
    <name evidence="2" type="ORF">G0Q07_15660</name>
</gene>
<sequence>MNNLIILKKSLFSKSRPLFKLFTYFLLFFCAVLQSCSEDPFDADSGTFTDKRDGNIYQWVKIGEQIWMAENLAYIPYVCAPDSQCGIWVYDYYGEGSFGTNYQTYGCLYNWEIAQEVCPEGWHLPSDEEWMEMESFLGMPEDQLDRSGIIRGQEANVGGNLKEIGYTHWKEPNEGAINESGFSALPGGYLNVENSFSSIGGTAYFWTSSNEDDYYILCRLLHSYGGIVTRKKIEKNVALSIRCIKN</sequence>
<organism evidence="2 3">
    <name type="scientific">Draconibacterium halophilum</name>
    <dbReference type="NCBI Taxonomy" id="2706887"/>
    <lineage>
        <taxon>Bacteria</taxon>
        <taxon>Pseudomonadati</taxon>
        <taxon>Bacteroidota</taxon>
        <taxon>Bacteroidia</taxon>
        <taxon>Marinilabiliales</taxon>
        <taxon>Prolixibacteraceae</taxon>
        <taxon>Draconibacterium</taxon>
    </lineage>
</organism>
<dbReference type="EMBL" id="CP048409">
    <property type="protein sequence ID" value="QIA09061.1"/>
    <property type="molecule type" value="Genomic_DNA"/>
</dbReference>
<keyword evidence="3" id="KW-1185">Reference proteome</keyword>
<feature type="domain" description="Fibrobacter succinogenes major paralogous" evidence="1">
    <location>
        <begin position="60"/>
        <end position="245"/>
    </location>
</feature>
<evidence type="ECO:0000259" key="1">
    <source>
        <dbReference type="Pfam" id="PF09603"/>
    </source>
</evidence>
<reference evidence="2 3" key="1">
    <citation type="submission" date="2020-02" db="EMBL/GenBank/DDBJ databases">
        <title>Genome sequencing for Draconibacterium sp. strain M1.</title>
        <authorList>
            <person name="Park S.-J."/>
        </authorList>
    </citation>
    <scope>NUCLEOTIDE SEQUENCE [LARGE SCALE GENOMIC DNA]</scope>
    <source>
        <strain evidence="2 3">M1</strain>
    </source>
</reference>
<dbReference type="KEGG" id="drc:G0Q07_15660"/>